<keyword evidence="1" id="KW-0472">Membrane</keyword>
<keyword evidence="3" id="KW-1185">Reference proteome</keyword>
<reference evidence="2 3" key="1">
    <citation type="submission" date="2024-09" db="EMBL/GenBank/DDBJ databases">
        <authorList>
            <person name="Sun Q."/>
            <person name="Mori K."/>
        </authorList>
    </citation>
    <scope>NUCLEOTIDE SEQUENCE [LARGE SCALE GENOMIC DNA]</scope>
    <source>
        <strain evidence="2 3">JCM 12520</strain>
    </source>
</reference>
<evidence type="ECO:0000313" key="3">
    <source>
        <dbReference type="Proteomes" id="UP001589619"/>
    </source>
</evidence>
<feature type="transmembrane region" description="Helical" evidence="1">
    <location>
        <begin position="6"/>
        <end position="29"/>
    </location>
</feature>
<gene>
    <name evidence="2" type="ORF">ACFFNY_06725</name>
</gene>
<dbReference type="RefSeq" id="WP_344917207.1">
    <property type="nucleotide sequence ID" value="NZ_BAAAYO010000021.1"/>
</dbReference>
<protein>
    <submittedName>
        <fullName evidence="2">Peptidase M56 BlaR1</fullName>
    </submittedName>
</protein>
<organism evidence="2 3">
    <name type="scientific">Paenibacillus hodogayensis</name>
    <dbReference type="NCBI Taxonomy" id="279208"/>
    <lineage>
        <taxon>Bacteria</taxon>
        <taxon>Bacillati</taxon>
        <taxon>Bacillota</taxon>
        <taxon>Bacilli</taxon>
        <taxon>Bacillales</taxon>
        <taxon>Paenibacillaceae</taxon>
        <taxon>Paenibacillus</taxon>
    </lineage>
</organism>
<keyword evidence="1" id="KW-0812">Transmembrane</keyword>
<dbReference type="Proteomes" id="UP001589619">
    <property type="component" value="Unassembled WGS sequence"/>
</dbReference>
<dbReference type="EMBL" id="JBHMAG010000005">
    <property type="protein sequence ID" value="MFB9751255.1"/>
    <property type="molecule type" value="Genomic_DNA"/>
</dbReference>
<proteinExistence type="predicted"/>
<accession>A0ABV5VSM2</accession>
<sequence>MKFPSIGVGRIVLIGGVLAIGVVLGSLTVKTTTASLLDKRSEDTTNYSKNESGQTYGSAVNALTAEEKPDLMEAYGEGGVKGYVRKKDLAGEDPKTPEEAIALMNKQIAEGPKTIPLYKEDGKTVIGVYKTGVGKVVENQKEER</sequence>
<evidence type="ECO:0000256" key="1">
    <source>
        <dbReference type="SAM" id="Phobius"/>
    </source>
</evidence>
<comment type="caution">
    <text evidence="2">The sequence shown here is derived from an EMBL/GenBank/DDBJ whole genome shotgun (WGS) entry which is preliminary data.</text>
</comment>
<name>A0ABV5VSM2_9BACL</name>
<keyword evidence="1" id="KW-1133">Transmembrane helix</keyword>
<evidence type="ECO:0000313" key="2">
    <source>
        <dbReference type="EMBL" id="MFB9751255.1"/>
    </source>
</evidence>